<dbReference type="PANTHER" id="PTHR46844:SF1">
    <property type="entry name" value="SLR5058 PROTEIN"/>
    <property type="match status" value="1"/>
</dbReference>
<organism evidence="2 3">
    <name type="scientific">Cylindrospermum stagnale PCC 7417</name>
    <dbReference type="NCBI Taxonomy" id="56107"/>
    <lineage>
        <taxon>Bacteria</taxon>
        <taxon>Bacillati</taxon>
        <taxon>Cyanobacteriota</taxon>
        <taxon>Cyanophyceae</taxon>
        <taxon>Nostocales</taxon>
        <taxon>Nostocaceae</taxon>
        <taxon>Cylindrospermum</taxon>
    </lineage>
</organism>
<dbReference type="AlphaFoldDB" id="K9WTZ5"/>
<dbReference type="PROSITE" id="PS50837">
    <property type="entry name" value="NACHT"/>
    <property type="match status" value="1"/>
</dbReference>
<reference evidence="2 3" key="1">
    <citation type="submission" date="2012-06" db="EMBL/GenBank/DDBJ databases">
        <title>Finished chromosome of genome of Cylindrospermum stagnale PCC 7417.</title>
        <authorList>
            <consortium name="US DOE Joint Genome Institute"/>
            <person name="Gugger M."/>
            <person name="Coursin T."/>
            <person name="Rippka R."/>
            <person name="Tandeau De Marsac N."/>
            <person name="Huntemann M."/>
            <person name="Wei C.-L."/>
            <person name="Han J."/>
            <person name="Detter J.C."/>
            <person name="Han C."/>
            <person name="Tapia R."/>
            <person name="Chen A."/>
            <person name="Kyrpides N."/>
            <person name="Mavromatis K."/>
            <person name="Markowitz V."/>
            <person name="Szeto E."/>
            <person name="Ivanova N."/>
            <person name="Pagani I."/>
            <person name="Pati A."/>
            <person name="Goodwin L."/>
            <person name="Nordberg H.P."/>
            <person name="Cantor M.N."/>
            <person name="Hua S.X."/>
            <person name="Woyke T."/>
            <person name="Kerfeld C.A."/>
        </authorList>
    </citation>
    <scope>NUCLEOTIDE SEQUENCE [LARGE SCALE GENOMIC DNA]</scope>
    <source>
        <strain evidence="2 3">PCC 7417</strain>
    </source>
</reference>
<gene>
    <name evidence="2" type="ORF">Cylst_0679</name>
</gene>
<dbReference type="OrthoDB" id="134770at2"/>
<name>K9WTZ5_9NOST</name>
<proteinExistence type="predicted"/>
<dbReference type="eggNOG" id="COG0488">
    <property type="taxonomic scope" value="Bacteria"/>
</dbReference>
<evidence type="ECO:0000313" key="3">
    <source>
        <dbReference type="Proteomes" id="UP000010475"/>
    </source>
</evidence>
<dbReference type="Pfam" id="PF19959">
    <property type="entry name" value="EAD4"/>
    <property type="match status" value="1"/>
</dbReference>
<keyword evidence="3" id="KW-1185">Reference proteome</keyword>
<dbReference type="PANTHER" id="PTHR46844">
    <property type="entry name" value="SLR5058 PROTEIN"/>
    <property type="match status" value="1"/>
</dbReference>
<dbReference type="PATRIC" id="fig|56107.3.peg.761"/>
<dbReference type="Pfam" id="PF05729">
    <property type="entry name" value="NACHT"/>
    <property type="match status" value="1"/>
</dbReference>
<dbReference type="eggNOG" id="COG5635">
    <property type="taxonomic scope" value="Bacteria"/>
</dbReference>
<dbReference type="EMBL" id="CP003642">
    <property type="protein sequence ID" value="AFZ23007.1"/>
    <property type="molecule type" value="Genomic_DNA"/>
</dbReference>
<dbReference type="HOGENOM" id="CLU_009565_0_0_3"/>
<feature type="domain" description="NACHT" evidence="1">
    <location>
        <begin position="231"/>
        <end position="320"/>
    </location>
</feature>
<sequence length="906" mass="105579">MGKLTKGPGSKKLVWDFVETLFTRGDNLPGFKIHWEKENANRPELVVNTQRRVLNNLDSFTKNKIGTVIKLLEELEIWDDRRLNQKQGSDKGKFALKLWSLTDVETNRKEFEVLWEASRTNKSKDLEAIYQRSLNTAEETQGEFDWQNICRTMLEEQKKFTTKRLMLAEEMVFNINDIDVKLALVKRKPPDKRIGDDDSERFRFSQPEYEETEKLEYEEFFDKVLKSEQSNKIAIIGEPGAGKTTLLQKIAFEILEKNLGLPIWISLGNLATPTPNFQEYLLNDWLKNAIFPVTSKHKDEFTELITAGKVWLLLDGVDEIAVNSGNPLTVISDGFQAWSKDLHLVLSCRLNIWEANPFLLDGFETYRTLQFSQEKVDDFIKAGFQKNSALGDELQKALNQPGKERIKDLVKNPLRLMLLCSTWQGLNGKLPDTKAELYQQFVDEFYKWKKKEFDITSEKKKQLNAKLEELALKGTDNANNRFCLPEKFIEKILGEKDDDLFSLALKIGWLNQVGVDAKNPNQRVYAFYHPTFQEYFAALAIDDWDFFLPREHDNNNPQPVSDRYRIFEPQWKEVILLWLGRDNVNKDEKENFIKRMVEFKDGCEGFYLFSGIFMSAASLAEFRDFQDFNFPDRIIEYIVKLAFGYYDDKQYCCHRNLPILTQKAWSVIQDTDRSKAIEHITKLLSAHMDILKELFPVEEELIIPGYDGALLNFIEEVSLRLLILEKDNSDAIKNLNYLFQNFYFIDIDFPSWAGDVEDIKIMNKTLISYISSGHIKSCYSVNNFREEHIEIENSQSENSHSLEDILSGRSEIEVINDLIKQVYEGSDDSNQGTAAIFSLKKILKGNLFEVIVKMLKDFLIKPEFRSKHWLVRQCCWEIVRYSAENMTYPDFYQAWYQPAAIEMSKS</sequence>
<dbReference type="InterPro" id="IPR007111">
    <property type="entry name" value="NACHT_NTPase"/>
</dbReference>
<protein>
    <submittedName>
        <fullName evidence="2">Putative NTPase (NACHT family)</fullName>
    </submittedName>
</protein>
<accession>K9WTZ5</accession>
<dbReference type="Pfam" id="PF22730">
    <property type="entry name" value="NCC-H"/>
    <property type="match status" value="1"/>
</dbReference>
<dbReference type="KEGG" id="csg:Cylst_0679"/>
<evidence type="ECO:0000259" key="1">
    <source>
        <dbReference type="PROSITE" id="PS50837"/>
    </source>
</evidence>
<dbReference type="Proteomes" id="UP000010475">
    <property type="component" value="Chromosome"/>
</dbReference>
<dbReference type="InterPro" id="IPR027417">
    <property type="entry name" value="P-loop_NTPase"/>
</dbReference>
<dbReference type="STRING" id="56107.Cylst_0679"/>
<evidence type="ECO:0000313" key="2">
    <source>
        <dbReference type="EMBL" id="AFZ23007.1"/>
    </source>
</evidence>
<dbReference type="Gene3D" id="3.40.50.300">
    <property type="entry name" value="P-loop containing nucleotide triphosphate hydrolases"/>
    <property type="match status" value="1"/>
</dbReference>
<dbReference type="InterPro" id="IPR054570">
    <property type="entry name" value="NCC-H_dom"/>
</dbReference>
<dbReference type="SUPFAM" id="SSF52540">
    <property type="entry name" value="P-loop containing nucleoside triphosphate hydrolases"/>
    <property type="match status" value="1"/>
</dbReference>
<dbReference type="RefSeq" id="WP_015206263.1">
    <property type="nucleotide sequence ID" value="NC_019757.1"/>
</dbReference>
<dbReference type="InterPro" id="IPR045434">
    <property type="entry name" value="EAD4"/>
</dbReference>